<protein>
    <submittedName>
        <fullName evidence="2">Uncharacterized protein</fullName>
    </submittedName>
</protein>
<dbReference type="AlphaFoldDB" id="F8CR10"/>
<dbReference type="HOGENOM" id="CLU_2700898_0_0_7"/>
<reference evidence="2 3" key="1">
    <citation type="journal article" date="2011" name="J. Bacteriol.">
        <title>Genome sequence of the halotolerant marine bacterium Myxococcus fulvus HW-1.</title>
        <authorList>
            <person name="Li Z.F."/>
            <person name="Li X."/>
            <person name="Liu H."/>
            <person name="Liu X."/>
            <person name="Han K."/>
            <person name="Wu Z.H."/>
            <person name="Hu W."/>
            <person name="Li F.F."/>
            <person name="Li Y.Z."/>
        </authorList>
    </citation>
    <scope>NUCLEOTIDE SEQUENCE [LARGE SCALE GENOMIC DNA]</scope>
    <source>
        <strain evidence="3">ATCC BAA-855 / HW-1</strain>
    </source>
</reference>
<feature type="region of interest" description="Disordered" evidence="1">
    <location>
        <begin position="46"/>
        <end position="73"/>
    </location>
</feature>
<dbReference type="Proteomes" id="UP000000488">
    <property type="component" value="Chromosome"/>
</dbReference>
<gene>
    <name evidence="2" type="ordered locus">LILAB_05665</name>
</gene>
<name>F8CR10_MYXFH</name>
<accession>F8CR10</accession>
<evidence type="ECO:0000313" key="2">
    <source>
        <dbReference type="EMBL" id="AEI63054.1"/>
    </source>
</evidence>
<dbReference type="STRING" id="483219.LILAB_05665"/>
<dbReference type="EMBL" id="CP002830">
    <property type="protein sequence ID" value="AEI63054.1"/>
    <property type="molecule type" value="Genomic_DNA"/>
</dbReference>
<sequence>MDLRRCEEEASSQLVQAMVPAPRHAAVCFSELTGRDIFEELRIEDRTERRRNRMSWPPHAERRPPRPQGSAAP</sequence>
<proteinExistence type="predicted"/>
<organism evidence="2 3">
    <name type="scientific">Myxococcus fulvus (strain ATCC BAA-855 / HW-1)</name>
    <dbReference type="NCBI Taxonomy" id="483219"/>
    <lineage>
        <taxon>Bacteria</taxon>
        <taxon>Pseudomonadati</taxon>
        <taxon>Myxococcota</taxon>
        <taxon>Myxococcia</taxon>
        <taxon>Myxococcales</taxon>
        <taxon>Cystobacterineae</taxon>
        <taxon>Myxococcaceae</taxon>
        <taxon>Myxococcus</taxon>
    </lineage>
</organism>
<evidence type="ECO:0000256" key="1">
    <source>
        <dbReference type="SAM" id="MobiDB-lite"/>
    </source>
</evidence>
<dbReference type="KEGG" id="mfu:LILAB_05665"/>
<evidence type="ECO:0000313" key="3">
    <source>
        <dbReference type="Proteomes" id="UP000000488"/>
    </source>
</evidence>